<dbReference type="AlphaFoldDB" id="X1K9J0"/>
<comment type="caution">
    <text evidence="1">The sequence shown here is derived from an EMBL/GenBank/DDBJ whole genome shotgun (WGS) entry which is preliminary data.</text>
</comment>
<sequence length="75" mass="8179">MLCTNSKSAIIRAAENTREILEMPTIERQISQNGDDGYITCYASAAGYKSSETSFMVGRLDGYTPEKAAPPKQSN</sequence>
<name>X1K9J0_9ZZZZ</name>
<accession>X1K9J0</accession>
<gene>
    <name evidence="1" type="ORF">S06H3_14520</name>
</gene>
<proteinExistence type="predicted"/>
<dbReference type="EMBL" id="BARV01007101">
    <property type="protein sequence ID" value="GAI03677.1"/>
    <property type="molecule type" value="Genomic_DNA"/>
</dbReference>
<reference evidence="1" key="1">
    <citation type="journal article" date="2014" name="Front. Microbiol.">
        <title>High frequency of phylogenetically diverse reductive dehalogenase-homologous genes in deep subseafloor sedimentary metagenomes.</title>
        <authorList>
            <person name="Kawai M."/>
            <person name="Futagami T."/>
            <person name="Toyoda A."/>
            <person name="Takaki Y."/>
            <person name="Nishi S."/>
            <person name="Hori S."/>
            <person name="Arai W."/>
            <person name="Tsubouchi T."/>
            <person name="Morono Y."/>
            <person name="Uchiyama I."/>
            <person name="Ito T."/>
            <person name="Fujiyama A."/>
            <person name="Inagaki F."/>
            <person name="Takami H."/>
        </authorList>
    </citation>
    <scope>NUCLEOTIDE SEQUENCE</scope>
    <source>
        <strain evidence="1">Expedition CK06-06</strain>
    </source>
</reference>
<protein>
    <submittedName>
        <fullName evidence="1">Uncharacterized protein</fullName>
    </submittedName>
</protein>
<organism evidence="1">
    <name type="scientific">marine sediment metagenome</name>
    <dbReference type="NCBI Taxonomy" id="412755"/>
    <lineage>
        <taxon>unclassified sequences</taxon>
        <taxon>metagenomes</taxon>
        <taxon>ecological metagenomes</taxon>
    </lineage>
</organism>
<evidence type="ECO:0000313" key="1">
    <source>
        <dbReference type="EMBL" id="GAI03677.1"/>
    </source>
</evidence>